<feature type="region of interest" description="Disordered" evidence="1">
    <location>
        <begin position="53"/>
        <end position="330"/>
    </location>
</feature>
<evidence type="ECO:0000256" key="1">
    <source>
        <dbReference type="SAM" id="MobiDB-lite"/>
    </source>
</evidence>
<feature type="compositionally biased region" description="Polar residues" evidence="1">
    <location>
        <begin position="292"/>
        <end position="301"/>
    </location>
</feature>
<comment type="caution">
    <text evidence="2">The sequence shown here is derived from an EMBL/GenBank/DDBJ whole genome shotgun (WGS) entry which is preliminary data.</text>
</comment>
<dbReference type="EMBL" id="LGRX02015653">
    <property type="protein sequence ID" value="KAK3263174.1"/>
    <property type="molecule type" value="Genomic_DNA"/>
</dbReference>
<evidence type="ECO:0008006" key="4">
    <source>
        <dbReference type="Google" id="ProtNLM"/>
    </source>
</evidence>
<dbReference type="AlphaFoldDB" id="A0AAE0FNR9"/>
<feature type="compositionally biased region" description="Basic and acidic residues" evidence="1">
    <location>
        <begin position="120"/>
        <end position="133"/>
    </location>
</feature>
<accession>A0AAE0FNR9</accession>
<dbReference type="Proteomes" id="UP001190700">
    <property type="component" value="Unassembled WGS sequence"/>
</dbReference>
<feature type="compositionally biased region" description="Pro residues" evidence="1">
    <location>
        <begin position="493"/>
        <end position="518"/>
    </location>
</feature>
<sequence>MDNLINIPEEVDTLPRKELQRLCKAHGIRANSKTVELISALETRREELLNCSDALSAEPAPDTCGNEVTEREVEKEALPRKPLEKSPTPQKTPISPAAESPQRPSSQRLSTDKLSASRALRAEHLKVNERGSDLGRGNPYPEEQATLEEEQAEQEIMSVNLADAFDTLAEGVGAETNPPRGSPGASADKRAGDIAKSPARGSPPPAKAESRARPGARRSFNFDEYCRDNPSSPKSAAGSAVLAKSPPSNQQRGRATDFEDRPQEASFDVIPGFQEDGKDRLPEPEPTLDVSPVQSRRTVTFVSPVGEPCTPPSAKHTTGGEAAPTTPTSANKMWLGRVSTDLDELQLQWEAHKLNVTPRKGQTPISLRRSKTEAASGHTSTTGWNTSQERTPPASPAAAGTKAKSSWLSPPPSASRVLQHTHVKDSSPGRRRSISAPSSPAGGLEDGQGPARMPCASPALPPKSPARSSLLPPKSPYAAALPPKSPYAVAPKAPSPRPAPSGLPPKSPFKSPFRPPQSPKRNLGPAVRISTPGGLDTQPRVNAPLNASLSPRVTYPPGPSQKTPRSPRVTYPPMPQQAVRASHCSSPECADPTTPCLC</sequence>
<feature type="compositionally biased region" description="Basic and acidic residues" evidence="1">
    <location>
        <begin position="68"/>
        <end position="84"/>
    </location>
</feature>
<feature type="compositionally biased region" description="Polar residues" evidence="1">
    <location>
        <begin position="102"/>
        <end position="114"/>
    </location>
</feature>
<feature type="compositionally biased region" description="Low complexity" evidence="1">
    <location>
        <begin position="434"/>
        <end position="443"/>
    </location>
</feature>
<feature type="compositionally biased region" description="Polar residues" evidence="1">
    <location>
        <begin position="377"/>
        <end position="390"/>
    </location>
</feature>
<gene>
    <name evidence="2" type="ORF">CYMTET_28004</name>
</gene>
<feature type="compositionally biased region" description="Basic and acidic residues" evidence="1">
    <location>
        <begin position="254"/>
        <end position="263"/>
    </location>
</feature>
<organism evidence="2 3">
    <name type="scientific">Cymbomonas tetramitiformis</name>
    <dbReference type="NCBI Taxonomy" id="36881"/>
    <lineage>
        <taxon>Eukaryota</taxon>
        <taxon>Viridiplantae</taxon>
        <taxon>Chlorophyta</taxon>
        <taxon>Pyramimonadophyceae</taxon>
        <taxon>Pyramimonadales</taxon>
        <taxon>Pyramimonadaceae</taxon>
        <taxon>Cymbomonas</taxon>
    </lineage>
</organism>
<feature type="region of interest" description="Disordered" evidence="1">
    <location>
        <begin position="351"/>
        <end position="598"/>
    </location>
</feature>
<name>A0AAE0FNR9_9CHLO</name>
<keyword evidence="3" id="KW-1185">Reference proteome</keyword>
<feature type="compositionally biased region" description="Low complexity" evidence="1">
    <location>
        <begin position="317"/>
        <end position="328"/>
    </location>
</feature>
<evidence type="ECO:0000313" key="2">
    <source>
        <dbReference type="EMBL" id="KAK3263174.1"/>
    </source>
</evidence>
<evidence type="ECO:0000313" key="3">
    <source>
        <dbReference type="Proteomes" id="UP001190700"/>
    </source>
</evidence>
<proteinExistence type="predicted"/>
<protein>
    <recommendedName>
        <fullName evidence="4">SAP domain-containing protein</fullName>
    </recommendedName>
</protein>
<reference evidence="2 3" key="1">
    <citation type="journal article" date="2015" name="Genome Biol. Evol.">
        <title>Comparative Genomics of a Bacterivorous Green Alga Reveals Evolutionary Causalities and Consequences of Phago-Mixotrophic Mode of Nutrition.</title>
        <authorList>
            <person name="Burns J.A."/>
            <person name="Paasch A."/>
            <person name="Narechania A."/>
            <person name="Kim E."/>
        </authorList>
    </citation>
    <scope>NUCLEOTIDE SEQUENCE [LARGE SCALE GENOMIC DNA]</scope>
    <source>
        <strain evidence="2 3">PLY_AMNH</strain>
    </source>
</reference>